<feature type="compositionally biased region" description="Basic and acidic residues" evidence="1">
    <location>
        <begin position="108"/>
        <end position="119"/>
    </location>
</feature>
<evidence type="ECO:0000313" key="3">
    <source>
        <dbReference type="Proteomes" id="UP000026961"/>
    </source>
</evidence>
<protein>
    <submittedName>
        <fullName evidence="2">Uncharacterized protein</fullName>
    </submittedName>
</protein>
<dbReference type="Proteomes" id="UP000026961">
    <property type="component" value="Chromosome 10"/>
</dbReference>
<feature type="region of interest" description="Disordered" evidence="1">
    <location>
        <begin position="1"/>
        <end position="145"/>
    </location>
</feature>
<feature type="compositionally biased region" description="Low complexity" evidence="1">
    <location>
        <begin position="77"/>
        <end position="100"/>
    </location>
</feature>
<reference evidence="2" key="2">
    <citation type="submission" date="2018-05" db="EMBL/GenBank/DDBJ databases">
        <title>OgluRS3 (Oryza glumaepatula Reference Sequence Version 3).</title>
        <authorList>
            <person name="Zhang J."/>
            <person name="Kudrna D."/>
            <person name="Lee S."/>
            <person name="Talag J."/>
            <person name="Welchert J."/>
            <person name="Wing R.A."/>
        </authorList>
    </citation>
    <scope>NUCLEOTIDE SEQUENCE [LARGE SCALE GENOMIC DNA]</scope>
</reference>
<dbReference type="Gramene" id="OGLUM10G12780.1">
    <property type="protein sequence ID" value="OGLUM10G12780.1"/>
    <property type="gene ID" value="OGLUM10G12780"/>
</dbReference>
<evidence type="ECO:0000256" key="1">
    <source>
        <dbReference type="SAM" id="MobiDB-lite"/>
    </source>
</evidence>
<dbReference type="AlphaFoldDB" id="A0A0E0BBL6"/>
<evidence type="ECO:0000313" key="2">
    <source>
        <dbReference type="EnsemblPlants" id="OGLUM10G12780.1"/>
    </source>
</evidence>
<dbReference type="EnsemblPlants" id="OGLUM10G12780.1">
    <property type="protein sequence ID" value="OGLUM10G12780.1"/>
    <property type="gene ID" value="OGLUM10G12780"/>
</dbReference>
<feature type="compositionally biased region" description="Low complexity" evidence="1">
    <location>
        <begin position="126"/>
        <end position="142"/>
    </location>
</feature>
<reference evidence="2" key="1">
    <citation type="submission" date="2015-04" db="UniProtKB">
        <authorList>
            <consortium name="EnsemblPlants"/>
        </authorList>
    </citation>
    <scope>IDENTIFICATION</scope>
</reference>
<keyword evidence="3" id="KW-1185">Reference proteome</keyword>
<accession>A0A0E0BBL6</accession>
<dbReference type="HOGENOM" id="CLU_1423535_0_0_1"/>
<proteinExistence type="predicted"/>
<sequence length="191" mass="19678">MVAAPAPAMSSGVEDAAAGDELPMEDAVAGNELRCGPGTGEDAAVGDKIRPLPPLPPPATTAAAPPSPGSDRRRPSLSRLRLLPPAPPSSGRSRPSSLRRCLPRHRLGRDAPLPRRDPNEVLELTAQGSSPAAASSSRQAGPLPWPSPEVLAGSHLLLTAQACAELWIGKGTKGSRPDGIPILRGAILDVY</sequence>
<organism evidence="2">
    <name type="scientific">Oryza glumipatula</name>
    <dbReference type="NCBI Taxonomy" id="40148"/>
    <lineage>
        <taxon>Eukaryota</taxon>
        <taxon>Viridiplantae</taxon>
        <taxon>Streptophyta</taxon>
        <taxon>Embryophyta</taxon>
        <taxon>Tracheophyta</taxon>
        <taxon>Spermatophyta</taxon>
        <taxon>Magnoliopsida</taxon>
        <taxon>Liliopsida</taxon>
        <taxon>Poales</taxon>
        <taxon>Poaceae</taxon>
        <taxon>BOP clade</taxon>
        <taxon>Oryzoideae</taxon>
        <taxon>Oryzeae</taxon>
        <taxon>Oryzinae</taxon>
        <taxon>Oryza</taxon>
    </lineage>
</organism>
<name>A0A0E0BBL6_9ORYZ</name>